<sequence length="283" mass="30339">MVSQTGYLNQHPEAAIQLGKRKDGQHLCEFQRSPTPSGIIKTTLCALSPPVCLHPPPGCPQSPLGTGQAPRGGDLVSLTPEALLGCTHTCVQTWSQLLSFATTACSLGFTPSSEKGPLVWMVASVPRPPCSLNLSGAAGRGPRHPDQGRETRPALPMQLACFLNIRGPAQTERLQHQQPAGFADEKGSSLLHLVHWASLPALPCPPAHRPASHRHIPEQEDPGIARLCLLCRMRKRGGIRADLRVTVKTTLPPSEAERGLGLRWILWAGARVPGGAGGWRAWS</sequence>
<gene>
    <name evidence="1" type="ORF">MRATA1EN22A_LOCUS27474</name>
</gene>
<accession>A0AC60A6B5</accession>
<proteinExistence type="predicted"/>
<dbReference type="EMBL" id="OX596092">
    <property type="protein sequence ID" value="CAN0563160.1"/>
    <property type="molecule type" value="Genomic_DNA"/>
</dbReference>
<evidence type="ECO:0000313" key="1">
    <source>
        <dbReference type="EMBL" id="CAN0563160.1"/>
    </source>
</evidence>
<reference evidence="1" key="2">
    <citation type="submission" date="2025-03" db="EMBL/GenBank/DDBJ databases">
        <authorList>
            <consortium name="ELIXIR-Norway"/>
            <consortium name="Elixir Norway"/>
        </authorList>
    </citation>
    <scope>NUCLEOTIDE SEQUENCE</scope>
</reference>
<reference evidence="1" key="1">
    <citation type="submission" date="2023-05" db="EMBL/GenBank/DDBJ databases">
        <authorList>
            <consortium name="ELIXIR-Norway"/>
        </authorList>
    </citation>
    <scope>NUCLEOTIDE SEQUENCE</scope>
</reference>
<name>A0AC60A6B5_RANTA</name>
<dbReference type="Proteomes" id="UP001162501">
    <property type="component" value="Chromosome 8"/>
</dbReference>
<evidence type="ECO:0000313" key="2">
    <source>
        <dbReference type="Proteomes" id="UP001162501"/>
    </source>
</evidence>
<organism evidence="1 2">
    <name type="scientific">Rangifer tarandus platyrhynchus</name>
    <name type="common">Svalbard reindeer</name>
    <dbReference type="NCBI Taxonomy" id="3082113"/>
    <lineage>
        <taxon>Eukaryota</taxon>
        <taxon>Metazoa</taxon>
        <taxon>Chordata</taxon>
        <taxon>Craniata</taxon>
        <taxon>Vertebrata</taxon>
        <taxon>Euteleostomi</taxon>
        <taxon>Mammalia</taxon>
        <taxon>Eutheria</taxon>
        <taxon>Laurasiatheria</taxon>
        <taxon>Artiodactyla</taxon>
        <taxon>Ruminantia</taxon>
        <taxon>Pecora</taxon>
        <taxon>Cervidae</taxon>
        <taxon>Odocoileinae</taxon>
        <taxon>Rangifer</taxon>
    </lineage>
</organism>
<protein>
    <submittedName>
        <fullName evidence="1">Uncharacterized protein</fullName>
    </submittedName>
</protein>